<accession>A0A1G8Y7M4</accession>
<dbReference type="SUPFAM" id="SSF49299">
    <property type="entry name" value="PKD domain"/>
    <property type="match status" value="1"/>
</dbReference>
<feature type="signal peptide" evidence="2">
    <location>
        <begin position="1"/>
        <end position="18"/>
    </location>
</feature>
<dbReference type="InterPro" id="IPR014755">
    <property type="entry name" value="Cu-Rt/internalin_Ig-like"/>
</dbReference>
<dbReference type="Proteomes" id="UP000199580">
    <property type="component" value="Unassembled WGS sequence"/>
</dbReference>
<feature type="chain" id="PRO_5011787338" evidence="2">
    <location>
        <begin position="19"/>
        <end position="1318"/>
    </location>
</feature>
<dbReference type="InterPro" id="IPR000601">
    <property type="entry name" value="PKD_dom"/>
</dbReference>
<name>A0A1G8Y7M4_9FLAO</name>
<proteinExistence type="predicted"/>
<dbReference type="STRING" id="1128970.SAMN04487935_2199"/>
<organism evidence="4 5">
    <name type="scientific">Flavobacterium noncentrifugens</name>
    <dbReference type="NCBI Taxonomy" id="1128970"/>
    <lineage>
        <taxon>Bacteria</taxon>
        <taxon>Pseudomonadati</taxon>
        <taxon>Bacteroidota</taxon>
        <taxon>Flavobacteriia</taxon>
        <taxon>Flavobacteriales</taxon>
        <taxon>Flavobacteriaceae</taxon>
        <taxon>Flavobacterium</taxon>
    </lineage>
</organism>
<evidence type="ECO:0000313" key="5">
    <source>
        <dbReference type="Proteomes" id="UP000199580"/>
    </source>
</evidence>
<gene>
    <name evidence="4" type="ORF">SAMN04487935_2199</name>
</gene>
<dbReference type="OrthoDB" id="9765926at2"/>
<feature type="domain" description="PKD" evidence="3">
    <location>
        <begin position="437"/>
        <end position="497"/>
    </location>
</feature>
<evidence type="ECO:0000256" key="2">
    <source>
        <dbReference type="SAM" id="SignalP"/>
    </source>
</evidence>
<keyword evidence="1 2" id="KW-0732">Signal</keyword>
<protein>
    <submittedName>
        <fullName evidence="4">Gliding motility-associated C-terminal domain-containing protein</fullName>
    </submittedName>
</protein>
<dbReference type="Pfam" id="PF18911">
    <property type="entry name" value="PKD_4"/>
    <property type="match status" value="1"/>
</dbReference>
<dbReference type="InterPro" id="IPR013783">
    <property type="entry name" value="Ig-like_fold"/>
</dbReference>
<dbReference type="Gene3D" id="2.60.40.10">
    <property type="entry name" value="Immunoglobulins"/>
    <property type="match status" value="1"/>
</dbReference>
<dbReference type="PROSITE" id="PS50093">
    <property type="entry name" value="PKD"/>
    <property type="match status" value="1"/>
</dbReference>
<dbReference type="InterPro" id="IPR026341">
    <property type="entry name" value="T9SS_type_B"/>
</dbReference>
<evidence type="ECO:0000259" key="3">
    <source>
        <dbReference type="PROSITE" id="PS50093"/>
    </source>
</evidence>
<dbReference type="Gene3D" id="2.60.40.1220">
    <property type="match status" value="5"/>
</dbReference>
<dbReference type="Pfam" id="PF13585">
    <property type="entry name" value="CHU_C"/>
    <property type="match status" value="1"/>
</dbReference>
<dbReference type="RefSeq" id="WP_091395199.1">
    <property type="nucleotide sequence ID" value="NZ_BKAI01000020.1"/>
</dbReference>
<dbReference type="InterPro" id="IPR022409">
    <property type="entry name" value="PKD/Chitinase_dom"/>
</dbReference>
<reference evidence="4 5" key="1">
    <citation type="submission" date="2016-10" db="EMBL/GenBank/DDBJ databases">
        <authorList>
            <person name="de Groot N.N."/>
        </authorList>
    </citation>
    <scope>NUCLEOTIDE SEQUENCE [LARGE SCALE GENOMIC DNA]</scope>
    <source>
        <strain evidence="4 5">CGMCC 1.10076</strain>
    </source>
</reference>
<dbReference type="NCBIfam" id="TIGR04131">
    <property type="entry name" value="Bac_Flav_CTERM"/>
    <property type="match status" value="1"/>
</dbReference>
<evidence type="ECO:0000313" key="4">
    <source>
        <dbReference type="EMBL" id="SDJ98090.1"/>
    </source>
</evidence>
<dbReference type="SMART" id="SM00089">
    <property type="entry name" value="PKD"/>
    <property type="match status" value="1"/>
</dbReference>
<sequence length="1318" mass="139540">MRHLYKIIFLFIAWQAQAQLETAHWKFGQFAGLNFTSGAASVTSGSLYTNEGCASISDKCGNLLFYTDGKMLLSKDNSVMQNGNALLGDASSTQSAIIIPKPDNPNIYYVFTTYSLNGMHYSVVDLSLNGGLGAVVAGQKNIPLPLSGVQKGSEKLTAVAKADHSGYWVITHYLNRYYSFSVTAAGVNISPVVSQVGVNVPDKVNDKFFYTYAIGQLKASPDGTKLAAAHFTAIKASDFSLFPVNYFTPGCALTFTYGGVLGLYDFDNATGIVSNETVLNSLSSERRTYYGVEFSPDSKVLYSSYDVYNFASACGDLYEPYKVSAAIDKYDLTAVSVPASENTLFQQADLSKSLAGSLQLALDGRIYHAMYNSLSYITNPNDYATAAFHPSGVSIVGCTLGLPPFIASLFDPKILINGEFDTNTFCLGTNMLLSYEGCPDTIIGWNFGDGNTSAAISPTHTYANSGTYTITLTITTPGGLTETKTRQVEIKILTPTFNAISPICQGTSLPALPTISLEGITGTWSPAPDNSQTTIYNFTPDTGQCATGQTLTIAVNLPVTPTFNSVSPICAGDSLPALPTVSLEGITGIWSPIPDNSQTTTYTFTPDAGQCAVGQTLTIAVNLPVTPTFNSVSPICTGATLTALSTVSLEGITGTWAPALDNSQTTTYTFTPATGQCATTQTLTITVNLPVTPTFNSVPAVCAGDPLPALPAVSLESITGTWSPALDNTQTTTYTFTPDSGQCATVQTLTIAVNLPVTPTFNSVSPICSGTTLTALPMISSEGITGTWAPALDNTQTTTYSFTPDVGQCAIGQTLTITVNPSVVPTFNSVPPICAGDSLPPLSAISLESITGTWSPALDNLQTTTYTFTPNVGQCATSQTLTIAVNPLVTPTFNSVPPICAGTLLPALPTVSLNGITGIWSPALDNTQTTIYTFTPNGGQCATGQTLTITVNPSVTPIFNTVAPICSGEALPALPIVSLNGITGTWSPAPDNSQTTTYIFTPDAGQCTTAAVSLRVVVNPLMTPVFGIGTNYCQNAVPDILPVISSNGITGTWFPERIDTSSAGTAVYVFLPDAGQCNTGKITLNITVTGSDRPVFNITTSYCQNAVPENLPNISDNGIIGNWSHAAIDTSNPGMQTYVFTPDSGVCSVISHQFELTVEVAAITTPVFNLITDYYFLDSLQILPTVSDNGIAGTWYPSGIAATASATGTYMFVPDSDQCSEVFSVAIKVINYPKIFTPNNDGYHDSWNISALQSQPTAKITIYDRYGKILASIKVQDQGWDGTYKGQPMPSDDYWFVLTYMNSMGVSREFKAHFALKR</sequence>
<dbReference type="InterPro" id="IPR035986">
    <property type="entry name" value="PKD_dom_sf"/>
</dbReference>
<keyword evidence="5" id="KW-1185">Reference proteome</keyword>
<evidence type="ECO:0000256" key="1">
    <source>
        <dbReference type="ARBA" id="ARBA00022729"/>
    </source>
</evidence>
<dbReference type="EMBL" id="FNEZ01000003">
    <property type="protein sequence ID" value="SDJ98090.1"/>
    <property type="molecule type" value="Genomic_DNA"/>
</dbReference>